<evidence type="ECO:0000256" key="3">
    <source>
        <dbReference type="ARBA" id="ARBA00022448"/>
    </source>
</evidence>
<evidence type="ECO:0000313" key="12">
    <source>
        <dbReference type="EMBL" id="GAA4793168.1"/>
    </source>
</evidence>
<name>A0ABP9BF13_9MICC</name>
<dbReference type="Pfam" id="PF02699">
    <property type="entry name" value="YajC"/>
    <property type="match status" value="1"/>
</dbReference>
<organism evidence="12 13">
    <name type="scientific">Rothia endophytica</name>
    <dbReference type="NCBI Taxonomy" id="1324766"/>
    <lineage>
        <taxon>Bacteria</taxon>
        <taxon>Bacillati</taxon>
        <taxon>Actinomycetota</taxon>
        <taxon>Actinomycetes</taxon>
        <taxon>Micrococcales</taxon>
        <taxon>Micrococcaceae</taxon>
        <taxon>Rothia</taxon>
    </lineage>
</organism>
<evidence type="ECO:0000256" key="5">
    <source>
        <dbReference type="ARBA" id="ARBA00022692"/>
    </source>
</evidence>
<keyword evidence="13" id="KW-1185">Reference proteome</keyword>
<gene>
    <name evidence="12" type="ORF">GCM10023352_09690</name>
</gene>
<comment type="caution">
    <text evidence="12">The sequence shown here is derived from an EMBL/GenBank/DDBJ whole genome shotgun (WGS) entry which is preliminary data.</text>
</comment>
<evidence type="ECO:0000256" key="1">
    <source>
        <dbReference type="ARBA" id="ARBA00004162"/>
    </source>
</evidence>
<dbReference type="PANTHER" id="PTHR33909:SF1">
    <property type="entry name" value="SEC TRANSLOCON ACCESSORY COMPLEX SUBUNIT YAJC"/>
    <property type="match status" value="1"/>
</dbReference>
<evidence type="ECO:0000313" key="13">
    <source>
        <dbReference type="Proteomes" id="UP001500187"/>
    </source>
</evidence>
<accession>A0ABP9BF13</accession>
<evidence type="ECO:0000256" key="7">
    <source>
        <dbReference type="ARBA" id="ARBA00022989"/>
    </source>
</evidence>
<feature type="region of interest" description="Disordered" evidence="10">
    <location>
        <begin position="93"/>
        <end position="118"/>
    </location>
</feature>
<keyword evidence="8" id="KW-0811">Translocation</keyword>
<evidence type="ECO:0000256" key="2">
    <source>
        <dbReference type="ARBA" id="ARBA00006742"/>
    </source>
</evidence>
<keyword evidence="4" id="KW-1003">Cell membrane</keyword>
<evidence type="ECO:0000256" key="10">
    <source>
        <dbReference type="SAM" id="MobiDB-lite"/>
    </source>
</evidence>
<evidence type="ECO:0000256" key="6">
    <source>
        <dbReference type="ARBA" id="ARBA00022927"/>
    </source>
</evidence>
<dbReference type="EMBL" id="BAABKP010000001">
    <property type="protein sequence ID" value="GAA4793168.1"/>
    <property type="molecule type" value="Genomic_DNA"/>
</dbReference>
<comment type="subcellular location">
    <subcellularLocation>
        <location evidence="1">Cell membrane</location>
        <topology evidence="1">Single-pass membrane protein</topology>
    </subcellularLocation>
</comment>
<evidence type="ECO:0000256" key="9">
    <source>
        <dbReference type="ARBA" id="ARBA00023136"/>
    </source>
</evidence>
<proteinExistence type="inferred from homology"/>
<sequence length="118" mass="12581">MDSGSPLFMLALLAIMMIVLIVLPARRTKKAQTQLKERQDQMMPGTPVMTNFGLYGTVASINKEDNTAELQIAPGTVVKVHLMTVTQIEETGAATGSAASAGEHQPTINGEIADEPTK</sequence>
<keyword evidence="6" id="KW-0653">Protein transport</keyword>
<feature type="transmembrane region" description="Helical" evidence="11">
    <location>
        <begin position="6"/>
        <end position="25"/>
    </location>
</feature>
<keyword evidence="3" id="KW-0813">Transport</keyword>
<keyword evidence="5 11" id="KW-0812">Transmembrane</keyword>
<dbReference type="SMART" id="SM01323">
    <property type="entry name" value="YajC"/>
    <property type="match status" value="1"/>
</dbReference>
<keyword evidence="9 11" id="KW-0472">Membrane</keyword>
<dbReference type="Proteomes" id="UP001500187">
    <property type="component" value="Unassembled WGS sequence"/>
</dbReference>
<comment type="similarity">
    <text evidence="2">Belongs to the YajC family.</text>
</comment>
<protein>
    <recommendedName>
        <fullName evidence="14">Preprotein translocase subunit YajC</fullName>
    </recommendedName>
</protein>
<evidence type="ECO:0008006" key="14">
    <source>
        <dbReference type="Google" id="ProtNLM"/>
    </source>
</evidence>
<dbReference type="RefSeq" id="WP_251380149.1">
    <property type="nucleotide sequence ID" value="NZ_BAABKP010000001.1"/>
</dbReference>
<feature type="compositionally biased region" description="Low complexity" evidence="10">
    <location>
        <begin position="93"/>
        <end position="103"/>
    </location>
</feature>
<evidence type="ECO:0000256" key="8">
    <source>
        <dbReference type="ARBA" id="ARBA00023010"/>
    </source>
</evidence>
<dbReference type="PANTHER" id="PTHR33909">
    <property type="entry name" value="SEC TRANSLOCON ACCESSORY COMPLEX SUBUNIT YAJC"/>
    <property type="match status" value="1"/>
</dbReference>
<evidence type="ECO:0000256" key="4">
    <source>
        <dbReference type="ARBA" id="ARBA00022475"/>
    </source>
</evidence>
<reference evidence="13" key="1">
    <citation type="journal article" date="2019" name="Int. J. Syst. Evol. Microbiol.">
        <title>The Global Catalogue of Microorganisms (GCM) 10K type strain sequencing project: providing services to taxonomists for standard genome sequencing and annotation.</title>
        <authorList>
            <consortium name="The Broad Institute Genomics Platform"/>
            <consortium name="The Broad Institute Genome Sequencing Center for Infectious Disease"/>
            <person name="Wu L."/>
            <person name="Ma J."/>
        </authorList>
    </citation>
    <scope>NUCLEOTIDE SEQUENCE [LARGE SCALE GENOMIC DNA]</scope>
    <source>
        <strain evidence="13">JCM 18541</strain>
    </source>
</reference>
<evidence type="ECO:0000256" key="11">
    <source>
        <dbReference type="SAM" id="Phobius"/>
    </source>
</evidence>
<keyword evidence="7 11" id="KW-1133">Transmembrane helix</keyword>
<dbReference type="InterPro" id="IPR003849">
    <property type="entry name" value="Preprotein_translocase_YajC"/>
</dbReference>